<dbReference type="EMBL" id="RXOL01000001">
    <property type="protein sequence ID" value="RVQ69628.1"/>
    <property type="molecule type" value="Genomic_DNA"/>
</dbReference>
<dbReference type="GO" id="GO:0055085">
    <property type="term" value="P:transmembrane transport"/>
    <property type="evidence" value="ECO:0007669"/>
    <property type="project" value="InterPro"/>
</dbReference>
<evidence type="ECO:0000256" key="4">
    <source>
        <dbReference type="ARBA" id="ARBA00022692"/>
    </source>
</evidence>
<reference evidence="9 10" key="1">
    <citation type="submission" date="2018-12" db="EMBL/GenBank/DDBJ databases">
        <title>Croceicoccus ponticola sp. nov., a lipolytic bacterium isolated from seawater.</title>
        <authorList>
            <person name="Yoon J.-H."/>
        </authorList>
    </citation>
    <scope>NUCLEOTIDE SEQUENCE [LARGE SCALE GENOMIC DNA]</scope>
    <source>
        <strain evidence="9 10">GM-16</strain>
    </source>
</reference>
<dbReference type="SUPFAM" id="SSF161098">
    <property type="entry name" value="MetI-like"/>
    <property type="match status" value="1"/>
</dbReference>
<dbReference type="PANTHER" id="PTHR43163">
    <property type="entry name" value="DIPEPTIDE TRANSPORT SYSTEM PERMEASE PROTEIN DPPB-RELATED"/>
    <property type="match status" value="1"/>
</dbReference>
<dbReference type="OrthoDB" id="9807402at2"/>
<feature type="transmembrane region" description="Helical" evidence="7">
    <location>
        <begin position="24"/>
        <end position="49"/>
    </location>
</feature>
<feature type="domain" description="ABC transmembrane type-1" evidence="8">
    <location>
        <begin position="114"/>
        <end position="319"/>
    </location>
</feature>
<gene>
    <name evidence="9" type="ORF">EKN06_05565</name>
</gene>
<feature type="transmembrane region" description="Helical" evidence="7">
    <location>
        <begin position="258"/>
        <end position="280"/>
    </location>
</feature>
<dbReference type="CDD" id="cd06261">
    <property type="entry name" value="TM_PBP2"/>
    <property type="match status" value="1"/>
</dbReference>
<dbReference type="GO" id="GO:0005886">
    <property type="term" value="C:plasma membrane"/>
    <property type="evidence" value="ECO:0007669"/>
    <property type="project" value="UniProtKB-SubCell"/>
</dbReference>
<evidence type="ECO:0000313" key="10">
    <source>
        <dbReference type="Proteomes" id="UP000283003"/>
    </source>
</evidence>
<organism evidence="9 10">
    <name type="scientific">Croceicoccus ponticola</name>
    <dbReference type="NCBI Taxonomy" id="2217664"/>
    <lineage>
        <taxon>Bacteria</taxon>
        <taxon>Pseudomonadati</taxon>
        <taxon>Pseudomonadota</taxon>
        <taxon>Alphaproteobacteria</taxon>
        <taxon>Sphingomonadales</taxon>
        <taxon>Erythrobacteraceae</taxon>
        <taxon>Croceicoccus</taxon>
    </lineage>
</organism>
<evidence type="ECO:0000256" key="3">
    <source>
        <dbReference type="ARBA" id="ARBA00022475"/>
    </source>
</evidence>
<evidence type="ECO:0000256" key="6">
    <source>
        <dbReference type="ARBA" id="ARBA00023136"/>
    </source>
</evidence>
<keyword evidence="2 7" id="KW-0813">Transport</keyword>
<evidence type="ECO:0000313" key="9">
    <source>
        <dbReference type="EMBL" id="RVQ69628.1"/>
    </source>
</evidence>
<keyword evidence="6 7" id="KW-0472">Membrane</keyword>
<keyword evidence="5 7" id="KW-1133">Transmembrane helix</keyword>
<dbReference type="Gene3D" id="1.10.3720.10">
    <property type="entry name" value="MetI-like"/>
    <property type="match status" value="1"/>
</dbReference>
<dbReference type="AlphaFoldDB" id="A0A437H1W9"/>
<feature type="transmembrane region" description="Helical" evidence="7">
    <location>
        <begin position="153"/>
        <end position="180"/>
    </location>
</feature>
<dbReference type="InterPro" id="IPR000515">
    <property type="entry name" value="MetI-like"/>
</dbReference>
<comment type="similarity">
    <text evidence="7">Belongs to the binding-protein-dependent transport system permease family.</text>
</comment>
<feature type="transmembrane region" description="Helical" evidence="7">
    <location>
        <begin position="118"/>
        <end position="141"/>
    </location>
</feature>
<keyword evidence="10" id="KW-1185">Reference proteome</keyword>
<keyword evidence="3" id="KW-1003">Cell membrane</keyword>
<comment type="subcellular location">
    <subcellularLocation>
        <location evidence="1 7">Cell membrane</location>
        <topology evidence="1 7">Multi-pass membrane protein</topology>
    </subcellularLocation>
</comment>
<feature type="transmembrane region" description="Helical" evidence="7">
    <location>
        <begin position="200"/>
        <end position="219"/>
    </location>
</feature>
<dbReference type="Pfam" id="PF19300">
    <property type="entry name" value="BPD_transp_1_N"/>
    <property type="match status" value="1"/>
</dbReference>
<evidence type="ECO:0000256" key="5">
    <source>
        <dbReference type="ARBA" id="ARBA00022989"/>
    </source>
</evidence>
<dbReference type="InterPro" id="IPR045621">
    <property type="entry name" value="BPD_transp_1_N"/>
</dbReference>
<dbReference type="InterPro" id="IPR035906">
    <property type="entry name" value="MetI-like_sf"/>
</dbReference>
<evidence type="ECO:0000256" key="2">
    <source>
        <dbReference type="ARBA" id="ARBA00022448"/>
    </source>
</evidence>
<evidence type="ECO:0000256" key="1">
    <source>
        <dbReference type="ARBA" id="ARBA00004651"/>
    </source>
</evidence>
<evidence type="ECO:0000256" key="7">
    <source>
        <dbReference type="RuleBase" id="RU363032"/>
    </source>
</evidence>
<dbReference type="Proteomes" id="UP000283003">
    <property type="component" value="Unassembled WGS sequence"/>
</dbReference>
<proteinExistence type="inferred from homology"/>
<dbReference type="PROSITE" id="PS50928">
    <property type="entry name" value="ABC_TM1"/>
    <property type="match status" value="1"/>
</dbReference>
<evidence type="ECO:0000259" key="8">
    <source>
        <dbReference type="PROSITE" id="PS50928"/>
    </source>
</evidence>
<keyword evidence="4 7" id="KW-0812">Transmembrane</keyword>
<feature type="transmembrane region" description="Helical" evidence="7">
    <location>
        <begin position="300"/>
        <end position="326"/>
    </location>
</feature>
<protein>
    <submittedName>
        <fullName evidence="9">ABC transporter permease</fullName>
    </submittedName>
</protein>
<comment type="caution">
    <text evidence="9">The sequence shown here is derived from an EMBL/GenBank/DDBJ whole genome shotgun (WGS) entry which is preliminary data.</text>
</comment>
<name>A0A437H1W9_9SPHN</name>
<sequence length="332" mass="35908">MVGRRVMARSENSRPAWLRIAPLILYRFASSLLTLFLVSAVVFTISGLLPGDAAQELLGQSATPEQIAALRHEMGLDRSAPVRYFDWLTSIVTGDPGVSYVANMPVRDIIAQRLPNTLVLAGITAVISVILALVIGIVSAINRGGKIDRVLNIVTLSLVATPEFLVATLGVLIFSVKLLWLPSISLAPDEASWTETLRSLALPVLSLTFVVVAQMARMTRAAVVDQLERPYVEMARLKGVPFRRIVLFHVMPNAIGPVVNAMALSLSYLMGGALIVETIFNYPGLASLMVNAVTSRDMPLLQSCAMIFCGVYLAMMLVADVIAILANPRLRA</sequence>
<accession>A0A437H1W9</accession>
<dbReference type="Pfam" id="PF00528">
    <property type="entry name" value="BPD_transp_1"/>
    <property type="match status" value="1"/>
</dbReference>
<dbReference type="PANTHER" id="PTHR43163:SF3">
    <property type="entry name" value="PEPTIDE ABC TRANSPORTER PERMEASE PROTEIN"/>
    <property type="match status" value="1"/>
</dbReference>